<gene>
    <name evidence="2" type="ORF">AUR66_12950</name>
</gene>
<organism evidence="2 3">
    <name type="scientific">Haloferax profundi</name>
    <dbReference type="NCBI Taxonomy" id="1544718"/>
    <lineage>
        <taxon>Archaea</taxon>
        <taxon>Methanobacteriati</taxon>
        <taxon>Methanobacteriota</taxon>
        <taxon>Stenosarchaea group</taxon>
        <taxon>Halobacteria</taxon>
        <taxon>Halobacteriales</taxon>
        <taxon>Haloferacaceae</taxon>
        <taxon>Haloferax</taxon>
    </lineage>
</organism>
<dbReference type="Proteomes" id="UP000053157">
    <property type="component" value="Unassembled WGS sequence"/>
</dbReference>
<evidence type="ECO:0000256" key="1">
    <source>
        <dbReference type="SAM" id="MobiDB-lite"/>
    </source>
</evidence>
<dbReference type="AlphaFoldDB" id="A0A0W1SNN3"/>
<accession>A0A0W1SNN3</accession>
<evidence type="ECO:0000313" key="2">
    <source>
        <dbReference type="EMBL" id="KTG27897.1"/>
    </source>
</evidence>
<feature type="compositionally biased region" description="Basic and acidic residues" evidence="1">
    <location>
        <begin position="46"/>
        <end position="55"/>
    </location>
</feature>
<dbReference type="EMBL" id="LOPV01000151">
    <property type="protein sequence ID" value="KTG27897.1"/>
    <property type="molecule type" value="Genomic_DNA"/>
</dbReference>
<reference evidence="2 3" key="1">
    <citation type="submission" date="2015-12" db="EMBL/GenBank/DDBJ databases">
        <title>Haloferax profundi sp. nov. isolated from the Discovery deep brine-seawater interface in the Red Sea.</title>
        <authorList>
            <person name="Zhang G."/>
            <person name="Stingl U."/>
            <person name="Rashid M."/>
        </authorList>
    </citation>
    <scope>NUCLEOTIDE SEQUENCE [LARGE SCALE GENOMIC DNA]</scope>
    <source>
        <strain evidence="2 3">SB29</strain>
    </source>
</reference>
<dbReference type="RefSeq" id="WP_058571934.1">
    <property type="nucleotide sequence ID" value="NZ_LOPV01000151.1"/>
</dbReference>
<protein>
    <submittedName>
        <fullName evidence="2">Uncharacterized protein</fullName>
    </submittedName>
</protein>
<name>A0A0W1SNN3_9EURY</name>
<dbReference type="OrthoDB" id="287830at2157"/>
<feature type="region of interest" description="Disordered" evidence="1">
    <location>
        <begin position="34"/>
        <end position="59"/>
    </location>
</feature>
<keyword evidence="3" id="KW-1185">Reference proteome</keyword>
<evidence type="ECO:0000313" key="3">
    <source>
        <dbReference type="Proteomes" id="UP000053157"/>
    </source>
</evidence>
<comment type="caution">
    <text evidence="2">The sequence shown here is derived from an EMBL/GenBank/DDBJ whole genome shotgun (WGS) entry which is preliminary data.</text>
</comment>
<proteinExistence type="predicted"/>
<sequence length="89" mass="9882">MATTEVVEITDWNFERGADGNVVAVVQLRNSGDGDEKRTVRAVAKSGDKRQEKTQEAVVSPGLPKTVKIPFEITHDQFRKRGDLTVDLE</sequence>